<dbReference type="InParanoid" id="G0QM77"/>
<organism evidence="8 9">
    <name type="scientific">Ichthyophthirius multifiliis</name>
    <name type="common">White spot disease agent</name>
    <name type="synonym">Ich</name>
    <dbReference type="NCBI Taxonomy" id="5932"/>
    <lineage>
        <taxon>Eukaryota</taxon>
        <taxon>Sar</taxon>
        <taxon>Alveolata</taxon>
        <taxon>Ciliophora</taxon>
        <taxon>Intramacronucleata</taxon>
        <taxon>Oligohymenophorea</taxon>
        <taxon>Hymenostomatida</taxon>
        <taxon>Ophryoglenina</taxon>
        <taxon>Ichthyophthirius</taxon>
    </lineage>
</organism>
<dbReference type="GO" id="GO:0005737">
    <property type="term" value="C:cytoplasm"/>
    <property type="evidence" value="ECO:0007669"/>
    <property type="project" value="TreeGrafter"/>
</dbReference>
<evidence type="ECO:0000259" key="7">
    <source>
        <dbReference type="PROSITE" id="PS50237"/>
    </source>
</evidence>
<dbReference type="Gene3D" id="3.30.2410.10">
    <property type="entry name" value="Hect, E3 ligase catalytic domain"/>
    <property type="match status" value="1"/>
</dbReference>
<feature type="active site" description="Glycyl thioester intermediate" evidence="6">
    <location>
        <position position="373"/>
    </location>
</feature>
<dbReference type="STRING" id="857967.G0QM77"/>
<dbReference type="SUPFAM" id="SSF56204">
    <property type="entry name" value="Hect, E3 ligase catalytic domain"/>
    <property type="match status" value="1"/>
</dbReference>
<dbReference type="Proteomes" id="UP000008983">
    <property type="component" value="Unassembled WGS sequence"/>
</dbReference>
<evidence type="ECO:0000256" key="3">
    <source>
        <dbReference type="ARBA" id="ARBA00012485"/>
    </source>
</evidence>
<evidence type="ECO:0000256" key="2">
    <source>
        <dbReference type="ARBA" id="ARBA00004906"/>
    </source>
</evidence>
<keyword evidence="8" id="KW-0436">Ligase</keyword>
<reference evidence="8 9" key="1">
    <citation type="submission" date="2011-07" db="EMBL/GenBank/DDBJ databases">
        <authorList>
            <person name="Coyne R."/>
            <person name="Brami D."/>
            <person name="Johnson J."/>
            <person name="Hostetler J."/>
            <person name="Hannick L."/>
            <person name="Clark T."/>
            <person name="Cassidy-Hanley D."/>
            <person name="Inman J."/>
        </authorList>
    </citation>
    <scope>NUCLEOTIDE SEQUENCE [LARGE SCALE GENOMIC DNA]</scope>
    <source>
        <strain evidence="8 9">G5</strain>
    </source>
</reference>
<dbReference type="EC" id="2.3.2.26" evidence="3"/>
<gene>
    <name evidence="8" type="ORF">IMG5_045950</name>
</gene>
<dbReference type="FunFam" id="3.30.2160.10:FF:000001">
    <property type="entry name" value="E3 ubiquitin-protein ligase NEDD4-like"/>
    <property type="match status" value="1"/>
</dbReference>
<evidence type="ECO:0000256" key="4">
    <source>
        <dbReference type="ARBA" id="ARBA00022679"/>
    </source>
</evidence>
<dbReference type="PANTHER" id="PTHR11254">
    <property type="entry name" value="HECT DOMAIN UBIQUITIN-PROTEIN LIGASE"/>
    <property type="match status" value="1"/>
</dbReference>
<keyword evidence="4" id="KW-0808">Transferase</keyword>
<dbReference type="InterPro" id="IPR050409">
    <property type="entry name" value="E3_ubiq-protein_ligase"/>
</dbReference>
<dbReference type="Gene3D" id="3.90.1750.10">
    <property type="entry name" value="Hect, E3 ligase catalytic domains"/>
    <property type="match status" value="1"/>
</dbReference>
<dbReference type="SMART" id="SM00119">
    <property type="entry name" value="HECTc"/>
    <property type="match status" value="1"/>
</dbReference>
<comment type="pathway">
    <text evidence="2">Protein modification; protein ubiquitination.</text>
</comment>
<dbReference type="EMBL" id="GL983406">
    <property type="protein sequence ID" value="EGR33680.1"/>
    <property type="molecule type" value="Genomic_DNA"/>
</dbReference>
<dbReference type="GO" id="GO:0016874">
    <property type="term" value="F:ligase activity"/>
    <property type="evidence" value="ECO:0007669"/>
    <property type="project" value="UniProtKB-KW"/>
</dbReference>
<dbReference type="RefSeq" id="XP_004037666.1">
    <property type="nucleotide sequence ID" value="XM_004037618.1"/>
</dbReference>
<protein>
    <recommendedName>
        <fullName evidence="3">HECT-type E3 ubiquitin transferase</fullName>
        <ecNumber evidence="3">2.3.2.26</ecNumber>
    </recommendedName>
</protein>
<dbReference type="Gene3D" id="3.30.2160.10">
    <property type="entry name" value="Hect, E3 ligase catalytic domain"/>
    <property type="match status" value="1"/>
</dbReference>
<dbReference type="Pfam" id="PF00632">
    <property type="entry name" value="HECT"/>
    <property type="match status" value="1"/>
</dbReference>
<dbReference type="GO" id="GO:0061630">
    <property type="term" value="F:ubiquitin protein ligase activity"/>
    <property type="evidence" value="ECO:0007669"/>
    <property type="project" value="UniProtKB-EC"/>
</dbReference>
<dbReference type="GeneID" id="14909862"/>
<dbReference type="InterPro" id="IPR035983">
    <property type="entry name" value="Hect_E3_ubiquitin_ligase"/>
</dbReference>
<proteinExistence type="predicted"/>
<evidence type="ECO:0000313" key="8">
    <source>
        <dbReference type="EMBL" id="EGR33680.1"/>
    </source>
</evidence>
<evidence type="ECO:0000256" key="6">
    <source>
        <dbReference type="PROSITE-ProRule" id="PRU00104"/>
    </source>
</evidence>
<dbReference type="OMA" id="ICAFENQ"/>
<dbReference type="GO" id="GO:0006511">
    <property type="term" value="P:ubiquitin-dependent protein catabolic process"/>
    <property type="evidence" value="ECO:0007669"/>
    <property type="project" value="TreeGrafter"/>
</dbReference>
<evidence type="ECO:0000256" key="1">
    <source>
        <dbReference type="ARBA" id="ARBA00000885"/>
    </source>
</evidence>
<dbReference type="FunFam" id="3.30.2410.10:FF:000003">
    <property type="entry name" value="probable E3 ubiquitin-protein ligase HERC4 isoform X1"/>
    <property type="match status" value="1"/>
</dbReference>
<keyword evidence="9" id="KW-1185">Reference proteome</keyword>
<dbReference type="InterPro" id="IPR000569">
    <property type="entry name" value="HECT_dom"/>
</dbReference>
<evidence type="ECO:0000313" key="9">
    <source>
        <dbReference type="Proteomes" id="UP000008983"/>
    </source>
</evidence>
<dbReference type="GO" id="GO:0000209">
    <property type="term" value="P:protein polyubiquitination"/>
    <property type="evidence" value="ECO:0007669"/>
    <property type="project" value="TreeGrafter"/>
</dbReference>
<sequence length="406" mass="47132">MGFLHEKSRQINSQRKQIIIYGIQNVIFKHSIRNSSQKKKKKHDYSFEYYGDYQPQITLNVNREEIWTSTIAELSKHDPASLVHQQLIINFEGEQGIDQGGMAREWVNLALKDVLDPKKGFFQLSSNKITLQPNPLSTIIPDNLLNFRFIGRLVGLALTNKIDFEIDLTRSFLKHILKIPLYISDFEDFDIQIGKNLFWILENDITGCDIMYCVENNQFGINGQIDLIENGRNIEVTQENKKDFVKDFVNYKLTQEIKPQTQAFISGFYDVIHPEGLLFFDERDLGLRLAGQKEINIKDMKQNTKYGGNYDNDSIQIIWFWEILDYFNEEMKQSFIFFLTGAFKVPFGGFEANPIEIFDKQGVVNSLPIAHTCFNKLELPVYQSKQQLQQKLIQAITEGSKGFHLN</sequence>
<keyword evidence="5 6" id="KW-0833">Ubl conjugation pathway</keyword>
<comment type="catalytic activity">
    <reaction evidence="1">
        <text>S-ubiquitinyl-[E2 ubiquitin-conjugating enzyme]-L-cysteine + [acceptor protein]-L-lysine = [E2 ubiquitin-conjugating enzyme]-L-cysteine + N(6)-ubiquitinyl-[acceptor protein]-L-lysine.</text>
        <dbReference type="EC" id="2.3.2.26"/>
    </reaction>
</comment>
<dbReference type="eggNOG" id="KOG0940">
    <property type="taxonomic scope" value="Eukaryota"/>
</dbReference>
<accession>G0QM77</accession>
<dbReference type="PANTHER" id="PTHR11254:SF67">
    <property type="entry name" value="E3 UBIQUITIN-PROTEIN LIGASE HUWE1"/>
    <property type="match status" value="1"/>
</dbReference>
<name>G0QM77_ICHMU</name>
<dbReference type="AlphaFoldDB" id="G0QM77"/>
<dbReference type="OrthoDB" id="311983at2759"/>
<feature type="domain" description="HECT" evidence="7">
    <location>
        <begin position="78"/>
        <end position="406"/>
    </location>
</feature>
<dbReference type="PROSITE" id="PS50237">
    <property type="entry name" value="HECT"/>
    <property type="match status" value="1"/>
</dbReference>
<evidence type="ECO:0000256" key="5">
    <source>
        <dbReference type="ARBA" id="ARBA00022786"/>
    </source>
</evidence>